<feature type="transmembrane region" description="Helical" evidence="2">
    <location>
        <begin position="162"/>
        <end position="181"/>
    </location>
</feature>
<dbReference type="Proteomes" id="UP000278440">
    <property type="component" value="Unassembled WGS sequence"/>
</dbReference>
<evidence type="ECO:0000256" key="2">
    <source>
        <dbReference type="SAM" id="Phobius"/>
    </source>
</evidence>
<keyword evidence="2" id="KW-0812">Transmembrane</keyword>
<evidence type="ECO:0000313" key="4">
    <source>
        <dbReference type="Proteomes" id="UP000278440"/>
    </source>
</evidence>
<proteinExistence type="predicted"/>
<keyword evidence="4" id="KW-1185">Reference proteome</keyword>
<evidence type="ECO:0000256" key="1">
    <source>
        <dbReference type="SAM" id="MobiDB-lite"/>
    </source>
</evidence>
<comment type="caution">
    <text evidence="3">The sequence shown here is derived from an EMBL/GenBank/DDBJ whole genome shotgun (WGS) entry which is preliminary data.</text>
</comment>
<feature type="transmembrane region" description="Helical" evidence="2">
    <location>
        <begin position="64"/>
        <end position="84"/>
    </location>
</feature>
<feature type="compositionally biased region" description="Pro residues" evidence="1">
    <location>
        <begin position="1"/>
        <end position="10"/>
    </location>
</feature>
<dbReference type="AlphaFoldDB" id="A0A495Y3H1"/>
<sequence>MPPAPSPDVPRAPGGSRVPAARPAPSDRSDQPTRSAQSARALVLALVASGAATVAHAVGGGHLVSATSAVVATLVLAGLALPFVRHEPTTGRTVTLLALLQVGGHVVHSLAALVGGPATTSVTGGHAHGADASALSSATTGQHAGHGSEAAVGVAGLLPSPVMLLAHVLAAVAVGSLLAAAERSWRLTSRLLAVAVGHVAGALERVAAAAALLAGVLSADAGAPARATSAPPARRRPHDVWCSPSPARRGPPRLLSV</sequence>
<feature type="region of interest" description="Disordered" evidence="1">
    <location>
        <begin position="224"/>
        <end position="257"/>
    </location>
</feature>
<evidence type="ECO:0000313" key="3">
    <source>
        <dbReference type="EMBL" id="RKT80085.1"/>
    </source>
</evidence>
<keyword evidence="2" id="KW-0472">Membrane</keyword>
<dbReference type="EMBL" id="RBXT01000001">
    <property type="protein sequence ID" value="RKT80085.1"/>
    <property type="molecule type" value="Genomic_DNA"/>
</dbReference>
<protein>
    <submittedName>
        <fullName evidence="3">Uncharacterized protein</fullName>
    </submittedName>
</protein>
<dbReference type="RefSeq" id="WP_170165821.1">
    <property type="nucleotide sequence ID" value="NZ_RBXT01000001.1"/>
</dbReference>
<organism evidence="3 4">
    <name type="scientific">Terracoccus luteus</name>
    <dbReference type="NCBI Taxonomy" id="53356"/>
    <lineage>
        <taxon>Bacteria</taxon>
        <taxon>Bacillati</taxon>
        <taxon>Actinomycetota</taxon>
        <taxon>Actinomycetes</taxon>
        <taxon>Micrococcales</taxon>
        <taxon>Intrasporangiaceae</taxon>
        <taxon>Terracoccus</taxon>
    </lineage>
</organism>
<feature type="region of interest" description="Disordered" evidence="1">
    <location>
        <begin position="1"/>
        <end position="36"/>
    </location>
</feature>
<accession>A0A495Y3H1</accession>
<feature type="transmembrane region" description="Helical" evidence="2">
    <location>
        <begin position="96"/>
        <end position="115"/>
    </location>
</feature>
<gene>
    <name evidence="3" type="ORF">DFJ68_3564</name>
</gene>
<reference evidence="3 4" key="1">
    <citation type="submission" date="2018-10" db="EMBL/GenBank/DDBJ databases">
        <title>Sequencing the genomes of 1000 actinobacteria strains.</title>
        <authorList>
            <person name="Klenk H.-P."/>
        </authorList>
    </citation>
    <scope>NUCLEOTIDE SEQUENCE [LARGE SCALE GENOMIC DNA]</scope>
    <source>
        <strain evidence="3 4">DSM 44267</strain>
    </source>
</reference>
<name>A0A495Y3H1_9MICO</name>
<keyword evidence="2" id="KW-1133">Transmembrane helix</keyword>